<dbReference type="SUPFAM" id="SSF47616">
    <property type="entry name" value="GST C-terminal domain-like"/>
    <property type="match status" value="1"/>
</dbReference>
<reference evidence="4 5" key="1">
    <citation type="journal article" date="2017" name="Water Res.">
        <title>Comammox in drinking water systems.</title>
        <authorList>
            <person name="Wang Y."/>
            <person name="Ma L."/>
            <person name="Mao Y."/>
            <person name="Jiang X."/>
            <person name="Xia Y."/>
            <person name="Yu K."/>
            <person name="Li B."/>
            <person name="Zhang T."/>
        </authorList>
    </citation>
    <scope>NUCLEOTIDE SEQUENCE [LARGE SCALE GENOMIC DNA]</scope>
    <source>
        <strain evidence="4">SG_bin8</strain>
    </source>
</reference>
<dbReference type="PANTHER" id="PTHR43969:SF9">
    <property type="entry name" value="GLUTATHIONE S TRANSFERASE D10, ISOFORM A-RELATED"/>
    <property type="match status" value="1"/>
</dbReference>
<comment type="caution">
    <text evidence="4">The sequence shown here is derived from an EMBL/GenBank/DDBJ whole genome shotgun (WGS) entry which is preliminary data.</text>
</comment>
<dbReference type="SUPFAM" id="SSF52833">
    <property type="entry name" value="Thioredoxin-like"/>
    <property type="match status" value="1"/>
</dbReference>
<dbReference type="PANTHER" id="PTHR43969">
    <property type="entry name" value="GLUTATHIONE S TRANSFERASE D10, ISOFORM A-RELATED"/>
    <property type="match status" value="1"/>
</dbReference>
<dbReference type="EMBL" id="LWDL01000018">
    <property type="protein sequence ID" value="OQW51650.1"/>
    <property type="molecule type" value="Genomic_DNA"/>
</dbReference>
<dbReference type="InterPro" id="IPR004045">
    <property type="entry name" value="Glutathione_S-Trfase_N"/>
</dbReference>
<dbReference type="PROSITE" id="PS50405">
    <property type="entry name" value="GST_CTER"/>
    <property type="match status" value="1"/>
</dbReference>
<comment type="subunit">
    <text evidence="1">Homodimer.</text>
</comment>
<accession>A0A1W9HW26</accession>
<evidence type="ECO:0000256" key="1">
    <source>
        <dbReference type="ARBA" id="ARBA00011738"/>
    </source>
</evidence>
<dbReference type="Gene3D" id="3.40.30.10">
    <property type="entry name" value="Glutaredoxin"/>
    <property type="match status" value="1"/>
</dbReference>
<dbReference type="SFLD" id="SFLDS00019">
    <property type="entry name" value="Glutathione_Transferase_(cytos"/>
    <property type="match status" value="1"/>
</dbReference>
<organism evidence="4 5">
    <name type="scientific">Candidatus Raskinella chloraquaticus</name>
    <dbReference type="NCBI Taxonomy" id="1951219"/>
    <lineage>
        <taxon>Bacteria</taxon>
        <taxon>Pseudomonadati</taxon>
        <taxon>Pseudomonadota</taxon>
        <taxon>Alphaproteobacteria</taxon>
        <taxon>Hyphomicrobiales</taxon>
        <taxon>Phreatobacteraceae</taxon>
        <taxon>Candidatus Raskinella</taxon>
    </lineage>
</organism>
<name>A0A1W9HW26_9HYPH</name>
<keyword evidence="4" id="KW-0808">Transferase</keyword>
<feature type="domain" description="GST C-terminal" evidence="3">
    <location>
        <begin position="88"/>
        <end position="219"/>
    </location>
</feature>
<dbReference type="InterPro" id="IPR036282">
    <property type="entry name" value="Glutathione-S-Trfase_C_sf"/>
</dbReference>
<proteinExistence type="predicted"/>
<dbReference type="STRING" id="1827387.A4S15_10500"/>
<dbReference type="CDD" id="cd00570">
    <property type="entry name" value="GST_N_family"/>
    <property type="match status" value="1"/>
</dbReference>
<dbReference type="Pfam" id="PF13417">
    <property type="entry name" value="GST_N_3"/>
    <property type="match status" value="1"/>
</dbReference>
<dbReference type="PROSITE" id="PS50404">
    <property type="entry name" value="GST_NTER"/>
    <property type="match status" value="1"/>
</dbReference>
<dbReference type="CDD" id="cd00299">
    <property type="entry name" value="GST_C_family"/>
    <property type="match status" value="1"/>
</dbReference>
<evidence type="ECO:0000313" key="5">
    <source>
        <dbReference type="Proteomes" id="UP000192872"/>
    </source>
</evidence>
<sequence>MTVILHQGMLDPASRFVRLCLGECGVRFDAVYENVEERRPDFLRLNPAGHVPVMVDEERAIIGATPIAEYLDETRGSELGSRRLLPADAVARAEVRRLVEWFSLKFHDEVSHLIVHEKLTKRSYKGGKSAPDMGLIRAARANIRYHLKYIGFLMNTRSFLAGEWLSIADLAAAAHLSSVDYFGDVPWDEDNAAKTWYARMKSRPSFRPLLSEELPGLPPAAHYADLDF</sequence>
<evidence type="ECO:0000259" key="2">
    <source>
        <dbReference type="PROSITE" id="PS50404"/>
    </source>
</evidence>
<evidence type="ECO:0000313" key="4">
    <source>
        <dbReference type="EMBL" id="OQW51650.1"/>
    </source>
</evidence>
<dbReference type="GO" id="GO:0004364">
    <property type="term" value="F:glutathione transferase activity"/>
    <property type="evidence" value="ECO:0007669"/>
    <property type="project" value="TreeGrafter"/>
</dbReference>
<dbReference type="Proteomes" id="UP000192872">
    <property type="component" value="Unassembled WGS sequence"/>
</dbReference>
<dbReference type="InterPro" id="IPR010987">
    <property type="entry name" value="Glutathione-S-Trfase_C-like"/>
</dbReference>
<protein>
    <submittedName>
        <fullName evidence="4">Glutathione S-transferase</fullName>
    </submittedName>
</protein>
<gene>
    <name evidence="4" type="ORF">A4S15_10500</name>
</gene>
<dbReference type="InterPro" id="IPR036249">
    <property type="entry name" value="Thioredoxin-like_sf"/>
</dbReference>
<dbReference type="RefSeq" id="WP_376801980.1">
    <property type="nucleotide sequence ID" value="NZ_DBNB01000034.1"/>
</dbReference>
<feature type="domain" description="GST N-terminal" evidence="2">
    <location>
        <begin position="1"/>
        <end position="79"/>
    </location>
</feature>
<evidence type="ECO:0000259" key="3">
    <source>
        <dbReference type="PROSITE" id="PS50405"/>
    </source>
</evidence>
<dbReference type="Gene3D" id="1.20.1050.10">
    <property type="match status" value="1"/>
</dbReference>
<dbReference type="InterPro" id="IPR040079">
    <property type="entry name" value="Glutathione_S-Trfase"/>
</dbReference>
<dbReference type="GO" id="GO:0006749">
    <property type="term" value="P:glutathione metabolic process"/>
    <property type="evidence" value="ECO:0007669"/>
    <property type="project" value="TreeGrafter"/>
</dbReference>
<dbReference type="AlphaFoldDB" id="A0A1W9HW26"/>
<dbReference type="SFLD" id="SFLDG00358">
    <property type="entry name" value="Main_(cytGST)"/>
    <property type="match status" value="1"/>
</dbReference>